<dbReference type="EMBL" id="GDJX01026668">
    <property type="protein sequence ID" value="JAT41268.1"/>
    <property type="molecule type" value="Transcribed_RNA"/>
</dbReference>
<dbReference type="SMART" id="SM00741">
    <property type="entry name" value="SapB"/>
    <property type="match status" value="2"/>
</dbReference>
<accession>A0A1D1XFT3</accession>
<name>A0A1D1XFT3_9ARAE</name>
<dbReference type="InterPro" id="IPR051428">
    <property type="entry name" value="Sphingo_Act-Surfact_Prot"/>
</dbReference>
<feature type="non-terminal residue" evidence="4">
    <location>
        <position position="1"/>
    </location>
</feature>
<dbReference type="InterPro" id="IPR008139">
    <property type="entry name" value="SaposinB_dom"/>
</dbReference>
<feature type="domain" description="Saposin B-type" evidence="3">
    <location>
        <begin position="84"/>
        <end position="163"/>
    </location>
</feature>
<feature type="domain" description="Saposin B-type" evidence="3">
    <location>
        <begin position="185"/>
        <end position="265"/>
    </location>
</feature>
<dbReference type="InterPro" id="IPR011001">
    <property type="entry name" value="Saposin-like"/>
</dbReference>
<dbReference type="AlphaFoldDB" id="A0A1D1XFT3"/>
<proteinExistence type="predicted"/>
<dbReference type="PROSITE" id="PS50015">
    <property type="entry name" value="SAP_B"/>
    <property type="match status" value="2"/>
</dbReference>
<evidence type="ECO:0000313" key="4">
    <source>
        <dbReference type="EMBL" id="JAT41268.1"/>
    </source>
</evidence>
<organism evidence="4">
    <name type="scientific">Anthurium amnicola</name>
    <dbReference type="NCBI Taxonomy" id="1678845"/>
    <lineage>
        <taxon>Eukaryota</taxon>
        <taxon>Viridiplantae</taxon>
        <taxon>Streptophyta</taxon>
        <taxon>Embryophyta</taxon>
        <taxon>Tracheophyta</taxon>
        <taxon>Spermatophyta</taxon>
        <taxon>Magnoliopsida</taxon>
        <taxon>Liliopsida</taxon>
        <taxon>Araceae</taxon>
        <taxon>Pothoideae</taxon>
        <taxon>Potheae</taxon>
        <taxon>Anthurium</taxon>
    </lineage>
</organism>
<dbReference type="Gene3D" id="1.10.225.10">
    <property type="entry name" value="Saposin-like"/>
    <property type="match status" value="2"/>
</dbReference>
<reference evidence="4" key="1">
    <citation type="submission" date="2015-07" db="EMBL/GenBank/DDBJ databases">
        <title>Transcriptome Assembly of Anthurium amnicola.</title>
        <authorList>
            <person name="Suzuki J."/>
        </authorList>
    </citation>
    <scope>NUCLEOTIDE SEQUENCE</scope>
</reference>
<evidence type="ECO:0000259" key="3">
    <source>
        <dbReference type="PROSITE" id="PS50015"/>
    </source>
</evidence>
<keyword evidence="1" id="KW-1015">Disulfide bond</keyword>
<feature type="region of interest" description="Disordered" evidence="2">
    <location>
        <begin position="1"/>
        <end position="24"/>
    </location>
</feature>
<dbReference type="Pfam" id="PF05184">
    <property type="entry name" value="SapB_1"/>
    <property type="match status" value="1"/>
</dbReference>
<dbReference type="InterPro" id="IPR007856">
    <property type="entry name" value="SapB_1"/>
</dbReference>
<evidence type="ECO:0000256" key="2">
    <source>
        <dbReference type="SAM" id="MobiDB-lite"/>
    </source>
</evidence>
<evidence type="ECO:0000256" key="1">
    <source>
        <dbReference type="ARBA" id="ARBA00023157"/>
    </source>
</evidence>
<protein>
    <submittedName>
        <fullName evidence="4">Proactivator polypeptide-like 1</fullName>
    </submittedName>
</protein>
<gene>
    <name evidence="4" type="primary">Psapl1_0</name>
    <name evidence="4" type="ORF">g.33915</name>
</gene>
<dbReference type="PANTHER" id="PTHR11480">
    <property type="entry name" value="SAPOSIN-RELATED"/>
    <property type="match status" value="1"/>
</dbReference>
<dbReference type="GO" id="GO:0006629">
    <property type="term" value="P:lipid metabolic process"/>
    <property type="evidence" value="ECO:0007669"/>
    <property type="project" value="InterPro"/>
</dbReference>
<dbReference type="SUPFAM" id="SSF47862">
    <property type="entry name" value="Saposin"/>
    <property type="match status" value="2"/>
</dbReference>
<feature type="compositionally biased region" description="Polar residues" evidence="2">
    <location>
        <begin position="11"/>
        <end position="24"/>
    </location>
</feature>
<dbReference type="PANTHER" id="PTHR11480:SF3">
    <property type="entry name" value="BCDNA.GH08312"/>
    <property type="match status" value="1"/>
</dbReference>
<sequence>EGTSEAIHSFLSPSSPAQGLLPSSPTHTPRVAGVMALRVGLPFLLLLSIICTHCDARSLETSDISVWEKMPGHETESLDEYERSKRMCIFCEQFASQAVEYLKENKTQAGIVETFHRVCVQLRSLQQQCVMLVDYYAPLFFLEAALVRPHDLCTRANLCEDAAPPPPPSTTPPPPPSTFMDPLAGEHICDLCRSAVFKVLTRLKDPGTELKIVERLVNGCVVAARFAPKCQNLVFQYGPVILVNAVRLLERADVCVTLHACQGNKNETALPFATPIELP</sequence>